<comment type="caution">
    <text evidence="1">The sequence shown here is derived from an EMBL/GenBank/DDBJ whole genome shotgun (WGS) entry which is preliminary data.</text>
</comment>
<organism evidence="1 2">
    <name type="scientific">Dreissena polymorpha</name>
    <name type="common">Zebra mussel</name>
    <name type="synonym">Mytilus polymorpha</name>
    <dbReference type="NCBI Taxonomy" id="45954"/>
    <lineage>
        <taxon>Eukaryota</taxon>
        <taxon>Metazoa</taxon>
        <taxon>Spiralia</taxon>
        <taxon>Lophotrochozoa</taxon>
        <taxon>Mollusca</taxon>
        <taxon>Bivalvia</taxon>
        <taxon>Autobranchia</taxon>
        <taxon>Heteroconchia</taxon>
        <taxon>Euheterodonta</taxon>
        <taxon>Imparidentia</taxon>
        <taxon>Neoheterodontei</taxon>
        <taxon>Myida</taxon>
        <taxon>Dreissenoidea</taxon>
        <taxon>Dreissenidae</taxon>
        <taxon>Dreissena</taxon>
    </lineage>
</organism>
<protein>
    <submittedName>
        <fullName evidence="1">Uncharacterized protein</fullName>
    </submittedName>
</protein>
<name>A0A9D4J8K7_DREPO</name>
<keyword evidence="2" id="KW-1185">Reference proteome</keyword>
<dbReference type="Proteomes" id="UP000828390">
    <property type="component" value="Unassembled WGS sequence"/>
</dbReference>
<reference evidence="1" key="2">
    <citation type="submission" date="2020-11" db="EMBL/GenBank/DDBJ databases">
        <authorList>
            <person name="McCartney M.A."/>
            <person name="Auch B."/>
            <person name="Kono T."/>
            <person name="Mallez S."/>
            <person name="Becker A."/>
            <person name="Gohl D.M."/>
            <person name="Silverstein K.A.T."/>
            <person name="Koren S."/>
            <person name="Bechman K.B."/>
            <person name="Herman A."/>
            <person name="Abrahante J.E."/>
            <person name="Garbe J."/>
        </authorList>
    </citation>
    <scope>NUCLEOTIDE SEQUENCE</scope>
    <source>
        <strain evidence="1">Duluth1</strain>
        <tissue evidence="1">Whole animal</tissue>
    </source>
</reference>
<evidence type="ECO:0000313" key="2">
    <source>
        <dbReference type="Proteomes" id="UP000828390"/>
    </source>
</evidence>
<proteinExistence type="predicted"/>
<gene>
    <name evidence="1" type="ORF">DPMN_156198</name>
</gene>
<evidence type="ECO:0000313" key="1">
    <source>
        <dbReference type="EMBL" id="KAH3802520.1"/>
    </source>
</evidence>
<dbReference type="EMBL" id="JAIWYP010000007">
    <property type="protein sequence ID" value="KAH3802520.1"/>
    <property type="molecule type" value="Genomic_DNA"/>
</dbReference>
<reference evidence="1" key="1">
    <citation type="journal article" date="2019" name="bioRxiv">
        <title>The Genome of the Zebra Mussel, Dreissena polymorpha: A Resource for Invasive Species Research.</title>
        <authorList>
            <person name="McCartney M.A."/>
            <person name="Auch B."/>
            <person name="Kono T."/>
            <person name="Mallez S."/>
            <person name="Zhang Y."/>
            <person name="Obille A."/>
            <person name="Becker A."/>
            <person name="Abrahante J.E."/>
            <person name="Garbe J."/>
            <person name="Badalamenti J.P."/>
            <person name="Herman A."/>
            <person name="Mangelson H."/>
            <person name="Liachko I."/>
            <person name="Sullivan S."/>
            <person name="Sone E.D."/>
            <person name="Koren S."/>
            <person name="Silverstein K.A.T."/>
            <person name="Beckman K.B."/>
            <person name="Gohl D.M."/>
        </authorList>
    </citation>
    <scope>NUCLEOTIDE SEQUENCE</scope>
    <source>
        <strain evidence="1">Duluth1</strain>
        <tissue evidence="1">Whole animal</tissue>
    </source>
</reference>
<accession>A0A9D4J8K7</accession>
<sequence>MYWRVRWWGLPSCRFNRSGVAGSSVGVCRPAESIEGVCRDRGCGYFVLQSQWRGSGGIEGAGLPS</sequence>
<dbReference type="AlphaFoldDB" id="A0A9D4J8K7"/>